<sequence length="376" mass="41542">MLNSKEQARLQELEEAFQLFNQTSVQLSHAYDALQKQVEALQLRLEASDREKREVADRLGRLLKLMPAGVIVLDEANRIIEMNPSAELILGSDAIHRDWDIVVMNAFLSRNDAGELLTHDEKVYQLADAHLDHGNGRILLIQDVTAARDLQSHVSRHQRLDSMGEMAASLAHQIRTPLASALLYVSQLNVVQLDDERRGKFVGKALNSLNHIESLIKDMLQYAKGGKGSKTPLQVDELLRQLSINLETQIKQADAELILKLPKEPLSICGDKDGLLTALQNLVVNALDVVGQGAKIEVRATQLDGARLDLVVSDNGPGIEEDRLQKIFEPFYTSRAKGTGLGLAVVRAIAEAHDGRAWVKSIPGYGSQFGIRLPIN</sequence>
<proteinExistence type="predicted"/>
<accession>A0ABS0BX90</accession>
<dbReference type="Pfam" id="PF13188">
    <property type="entry name" value="PAS_8"/>
    <property type="match status" value="1"/>
</dbReference>
<name>A0ABS0BX90_9GAMM</name>
<evidence type="ECO:0000256" key="4">
    <source>
        <dbReference type="SAM" id="Coils"/>
    </source>
</evidence>
<dbReference type="CDD" id="cd00082">
    <property type="entry name" value="HisKA"/>
    <property type="match status" value="1"/>
</dbReference>
<dbReference type="SUPFAM" id="SSF55785">
    <property type="entry name" value="PYP-like sensor domain (PAS domain)"/>
    <property type="match status" value="1"/>
</dbReference>
<dbReference type="PANTHER" id="PTHR43065">
    <property type="entry name" value="SENSOR HISTIDINE KINASE"/>
    <property type="match status" value="1"/>
</dbReference>
<dbReference type="EC" id="2.7.13.3" evidence="2"/>
<evidence type="ECO:0000256" key="2">
    <source>
        <dbReference type="ARBA" id="ARBA00012438"/>
    </source>
</evidence>
<dbReference type="RefSeq" id="WP_185978524.1">
    <property type="nucleotide sequence ID" value="NZ_JACBGI020000016.1"/>
</dbReference>
<dbReference type="InterPro" id="IPR003594">
    <property type="entry name" value="HATPase_dom"/>
</dbReference>
<dbReference type="InterPro" id="IPR003661">
    <property type="entry name" value="HisK_dim/P_dom"/>
</dbReference>
<dbReference type="InterPro" id="IPR000014">
    <property type="entry name" value="PAS"/>
</dbReference>
<dbReference type="SUPFAM" id="SSF55874">
    <property type="entry name" value="ATPase domain of HSP90 chaperone/DNA topoisomerase II/histidine kinase"/>
    <property type="match status" value="1"/>
</dbReference>
<organism evidence="6 7">
    <name type="scientific">Thiomicrorhabdus heinhorstiae</name>
    <dbReference type="NCBI Taxonomy" id="2748010"/>
    <lineage>
        <taxon>Bacteria</taxon>
        <taxon>Pseudomonadati</taxon>
        <taxon>Pseudomonadota</taxon>
        <taxon>Gammaproteobacteria</taxon>
        <taxon>Thiotrichales</taxon>
        <taxon>Piscirickettsiaceae</taxon>
        <taxon>Thiomicrorhabdus</taxon>
    </lineage>
</organism>
<feature type="coiled-coil region" evidence="4">
    <location>
        <begin position="3"/>
        <end position="58"/>
    </location>
</feature>
<evidence type="ECO:0000256" key="1">
    <source>
        <dbReference type="ARBA" id="ARBA00000085"/>
    </source>
</evidence>
<feature type="domain" description="Histidine kinase" evidence="5">
    <location>
        <begin position="169"/>
        <end position="376"/>
    </location>
</feature>
<dbReference type="PROSITE" id="PS50109">
    <property type="entry name" value="HIS_KIN"/>
    <property type="match status" value="1"/>
</dbReference>
<dbReference type="SUPFAM" id="SSF47384">
    <property type="entry name" value="Homodimeric domain of signal transducing histidine kinase"/>
    <property type="match status" value="1"/>
</dbReference>
<dbReference type="InterPro" id="IPR035965">
    <property type="entry name" value="PAS-like_dom_sf"/>
</dbReference>
<comment type="caution">
    <text evidence="6">The sequence shown here is derived from an EMBL/GenBank/DDBJ whole genome shotgun (WGS) entry which is preliminary data.</text>
</comment>
<dbReference type="Gene3D" id="3.30.450.20">
    <property type="entry name" value="PAS domain"/>
    <property type="match status" value="1"/>
</dbReference>
<keyword evidence="4" id="KW-0175">Coiled coil</keyword>
<dbReference type="Gene3D" id="3.30.565.10">
    <property type="entry name" value="Histidine kinase-like ATPase, C-terminal domain"/>
    <property type="match status" value="1"/>
</dbReference>
<dbReference type="InterPro" id="IPR036890">
    <property type="entry name" value="HATPase_C_sf"/>
</dbReference>
<dbReference type="Pfam" id="PF02518">
    <property type="entry name" value="HATPase_c"/>
    <property type="match status" value="1"/>
</dbReference>
<dbReference type="InterPro" id="IPR036097">
    <property type="entry name" value="HisK_dim/P_sf"/>
</dbReference>
<protein>
    <recommendedName>
        <fullName evidence="2">histidine kinase</fullName>
        <ecNumber evidence="2">2.7.13.3</ecNumber>
    </recommendedName>
</protein>
<dbReference type="Proteomes" id="UP001193680">
    <property type="component" value="Unassembled WGS sequence"/>
</dbReference>
<dbReference type="PRINTS" id="PR00344">
    <property type="entry name" value="BCTRLSENSOR"/>
</dbReference>
<dbReference type="Gene3D" id="1.10.287.130">
    <property type="match status" value="1"/>
</dbReference>
<comment type="catalytic activity">
    <reaction evidence="1">
        <text>ATP + protein L-histidine = ADP + protein N-phospho-L-histidine.</text>
        <dbReference type="EC" id="2.7.13.3"/>
    </reaction>
</comment>
<keyword evidence="3" id="KW-0597">Phosphoprotein</keyword>
<evidence type="ECO:0000313" key="6">
    <source>
        <dbReference type="EMBL" id="MBF6058384.1"/>
    </source>
</evidence>
<dbReference type="EMBL" id="JACBGI020000016">
    <property type="protein sequence ID" value="MBF6058384.1"/>
    <property type="molecule type" value="Genomic_DNA"/>
</dbReference>
<dbReference type="SMART" id="SM00387">
    <property type="entry name" value="HATPase_c"/>
    <property type="match status" value="1"/>
</dbReference>
<gene>
    <name evidence="6" type="ORF">H8792_008525</name>
</gene>
<dbReference type="PANTHER" id="PTHR43065:SF29">
    <property type="entry name" value="SENSOR PROTEIN KINASE FLES"/>
    <property type="match status" value="1"/>
</dbReference>
<dbReference type="Pfam" id="PF00512">
    <property type="entry name" value="HisKA"/>
    <property type="match status" value="1"/>
</dbReference>
<reference evidence="6 7" key="1">
    <citation type="submission" date="2020-11" db="EMBL/GenBank/DDBJ databases">
        <title>Sulfur oxidizing isolate from Hospital Hole Sinkhole.</title>
        <authorList>
            <person name="Scott K.M."/>
        </authorList>
    </citation>
    <scope>NUCLEOTIDE SEQUENCE [LARGE SCALE GENOMIC DNA]</scope>
    <source>
        <strain evidence="6 7">HH1</strain>
    </source>
</reference>
<dbReference type="InterPro" id="IPR005467">
    <property type="entry name" value="His_kinase_dom"/>
</dbReference>
<evidence type="ECO:0000259" key="5">
    <source>
        <dbReference type="PROSITE" id="PS50109"/>
    </source>
</evidence>
<dbReference type="InterPro" id="IPR004358">
    <property type="entry name" value="Sig_transdc_His_kin-like_C"/>
</dbReference>
<evidence type="ECO:0000256" key="3">
    <source>
        <dbReference type="ARBA" id="ARBA00022553"/>
    </source>
</evidence>
<keyword evidence="7" id="KW-1185">Reference proteome</keyword>
<dbReference type="CDD" id="cd00075">
    <property type="entry name" value="HATPase"/>
    <property type="match status" value="1"/>
</dbReference>
<dbReference type="SMART" id="SM00388">
    <property type="entry name" value="HisKA"/>
    <property type="match status" value="1"/>
</dbReference>
<evidence type="ECO:0000313" key="7">
    <source>
        <dbReference type="Proteomes" id="UP001193680"/>
    </source>
</evidence>
<dbReference type="CDD" id="cd00130">
    <property type="entry name" value="PAS"/>
    <property type="match status" value="1"/>
</dbReference>